<keyword evidence="1" id="KW-0472">Membrane</keyword>
<proteinExistence type="predicted"/>
<accession>A0AAN8WYB0</accession>
<evidence type="ECO:0000313" key="3">
    <source>
        <dbReference type="Proteomes" id="UP001381693"/>
    </source>
</evidence>
<gene>
    <name evidence="2" type="ORF">SK128_026865</name>
</gene>
<protein>
    <submittedName>
        <fullName evidence="2">Uncharacterized protein</fullName>
    </submittedName>
</protein>
<reference evidence="2 3" key="1">
    <citation type="submission" date="2023-11" db="EMBL/GenBank/DDBJ databases">
        <title>Halocaridina rubra genome assembly.</title>
        <authorList>
            <person name="Smith C."/>
        </authorList>
    </citation>
    <scope>NUCLEOTIDE SEQUENCE [LARGE SCALE GENOMIC DNA]</scope>
    <source>
        <strain evidence="2">EP-1</strain>
        <tissue evidence="2">Whole</tissue>
    </source>
</reference>
<keyword evidence="3" id="KW-1185">Reference proteome</keyword>
<dbReference type="Proteomes" id="UP001381693">
    <property type="component" value="Unassembled WGS sequence"/>
</dbReference>
<dbReference type="EMBL" id="JAXCGZ010011531">
    <property type="protein sequence ID" value="KAK7074580.1"/>
    <property type="molecule type" value="Genomic_DNA"/>
</dbReference>
<comment type="caution">
    <text evidence="2">The sequence shown here is derived from an EMBL/GenBank/DDBJ whole genome shotgun (WGS) entry which is preliminary data.</text>
</comment>
<sequence>MAVPENQRALSYSSSSFPFPVFNDVFFHEVILVSLFVICASLVTFSYLANFATAGKRRRREVLDEGTYQWPALGRRHRPMLHILTRVLLAVTEGLERYKEVPSQGKQ</sequence>
<evidence type="ECO:0000256" key="1">
    <source>
        <dbReference type="SAM" id="Phobius"/>
    </source>
</evidence>
<name>A0AAN8WYB0_HALRR</name>
<feature type="transmembrane region" description="Helical" evidence="1">
    <location>
        <begin position="25"/>
        <end position="49"/>
    </location>
</feature>
<dbReference type="AlphaFoldDB" id="A0AAN8WYB0"/>
<keyword evidence="1" id="KW-1133">Transmembrane helix</keyword>
<organism evidence="2 3">
    <name type="scientific">Halocaridina rubra</name>
    <name type="common">Hawaiian red shrimp</name>
    <dbReference type="NCBI Taxonomy" id="373956"/>
    <lineage>
        <taxon>Eukaryota</taxon>
        <taxon>Metazoa</taxon>
        <taxon>Ecdysozoa</taxon>
        <taxon>Arthropoda</taxon>
        <taxon>Crustacea</taxon>
        <taxon>Multicrustacea</taxon>
        <taxon>Malacostraca</taxon>
        <taxon>Eumalacostraca</taxon>
        <taxon>Eucarida</taxon>
        <taxon>Decapoda</taxon>
        <taxon>Pleocyemata</taxon>
        <taxon>Caridea</taxon>
        <taxon>Atyoidea</taxon>
        <taxon>Atyidae</taxon>
        <taxon>Halocaridina</taxon>
    </lineage>
</organism>
<evidence type="ECO:0000313" key="2">
    <source>
        <dbReference type="EMBL" id="KAK7074580.1"/>
    </source>
</evidence>
<keyword evidence="1" id="KW-0812">Transmembrane</keyword>